<dbReference type="Pfam" id="PF07995">
    <property type="entry name" value="GSDH"/>
    <property type="match status" value="1"/>
</dbReference>
<dbReference type="Gene3D" id="2.120.10.30">
    <property type="entry name" value="TolB, C-terminal domain"/>
    <property type="match status" value="1"/>
</dbReference>
<dbReference type="PANTHER" id="PTHR19328:SF13">
    <property type="entry name" value="HIPL1 PROTEIN"/>
    <property type="match status" value="1"/>
</dbReference>
<reference evidence="3 4" key="1">
    <citation type="submission" date="2024-07" db="EMBL/GenBank/DDBJ databases">
        <authorList>
            <person name="Lee S."/>
            <person name="Kang M."/>
        </authorList>
    </citation>
    <scope>NUCLEOTIDE SEQUENCE [LARGE SCALE GENOMIC DNA]</scope>
    <source>
        <strain evidence="3 4">DS6</strain>
    </source>
</reference>
<organism evidence="3 4">
    <name type="scientific">Nocardioides eburneus</name>
    <dbReference type="NCBI Taxonomy" id="3231482"/>
    <lineage>
        <taxon>Bacteria</taxon>
        <taxon>Bacillati</taxon>
        <taxon>Actinomycetota</taxon>
        <taxon>Actinomycetes</taxon>
        <taxon>Propionibacteriales</taxon>
        <taxon>Nocardioidaceae</taxon>
        <taxon>Nocardioides</taxon>
    </lineage>
</organism>
<evidence type="ECO:0000313" key="4">
    <source>
        <dbReference type="Proteomes" id="UP001556631"/>
    </source>
</evidence>
<dbReference type="InterPro" id="IPR006311">
    <property type="entry name" value="TAT_signal"/>
</dbReference>
<feature type="region of interest" description="Disordered" evidence="1">
    <location>
        <begin position="22"/>
        <end position="73"/>
    </location>
</feature>
<evidence type="ECO:0000313" key="3">
    <source>
        <dbReference type="EMBL" id="MEX0426073.1"/>
    </source>
</evidence>
<evidence type="ECO:0000259" key="2">
    <source>
        <dbReference type="Pfam" id="PF07995"/>
    </source>
</evidence>
<dbReference type="SUPFAM" id="SSF50952">
    <property type="entry name" value="Soluble quinoprotein glucose dehydrogenase"/>
    <property type="match status" value="1"/>
</dbReference>
<dbReference type="PANTHER" id="PTHR19328">
    <property type="entry name" value="HEDGEHOG-INTERACTING PROTEIN"/>
    <property type="match status" value="1"/>
</dbReference>
<dbReference type="EMBL" id="JBFPJR010000001">
    <property type="protein sequence ID" value="MEX0426073.1"/>
    <property type="molecule type" value="Genomic_DNA"/>
</dbReference>
<dbReference type="PROSITE" id="PS51318">
    <property type="entry name" value="TAT"/>
    <property type="match status" value="1"/>
</dbReference>
<gene>
    <name evidence="3" type="ORF">AB3X52_00460</name>
</gene>
<sequence>MPLDRRVLLRAAAVAPLAGLVACGGGEPSSRTPSATASAGGSSASPSSPSPERSSSASSPSPSSSPSAPPRPRIAETLATGLDVPWGIAFLPDGSALVSCRDSFEIVRVGGRRTTVVGKVPGVVTTVDIGGEGGLLGLALHPGYPDEPWLYAYHSTGQDNRVVRMRLTQRGGLRLGAPQEVLTGIHTSLHHNGGGLRFAPDGHLYVSTGDAEDRDSAQDKASLNGKILRITDTGGVPDGNPFGNEVWSYGHRNVEGLALDGDQLWASEFGDHEYDELNRIVKGGNYGWPEVEGSDGKGGYRDPLAQWPTSDCSPSGIAIARGRAWLGALQGQCVWSVDLATGATARHLHGHGRLRLAAAAPDGSLWVGTSNRDGRATPRSGDDRIFRVTL</sequence>
<feature type="compositionally biased region" description="Low complexity" evidence="1">
    <location>
        <begin position="28"/>
        <end position="66"/>
    </location>
</feature>
<accession>A0ABV3STA2</accession>
<dbReference type="InterPro" id="IPR011041">
    <property type="entry name" value="Quinoprot_gluc/sorb_DH_b-prop"/>
</dbReference>
<name>A0ABV3STA2_9ACTN</name>
<dbReference type="Proteomes" id="UP001556631">
    <property type="component" value="Unassembled WGS sequence"/>
</dbReference>
<dbReference type="InterPro" id="IPR011042">
    <property type="entry name" value="6-blade_b-propeller_TolB-like"/>
</dbReference>
<comment type="caution">
    <text evidence="3">The sequence shown here is derived from an EMBL/GenBank/DDBJ whole genome shotgun (WGS) entry which is preliminary data.</text>
</comment>
<dbReference type="InterPro" id="IPR012938">
    <property type="entry name" value="Glc/Sorbosone_DH"/>
</dbReference>
<feature type="domain" description="Glucose/Sorbosone dehydrogenase" evidence="2">
    <location>
        <begin position="82"/>
        <end position="375"/>
    </location>
</feature>
<proteinExistence type="predicted"/>
<evidence type="ECO:0000256" key="1">
    <source>
        <dbReference type="SAM" id="MobiDB-lite"/>
    </source>
</evidence>
<dbReference type="RefSeq" id="WP_367990667.1">
    <property type="nucleotide sequence ID" value="NZ_JBFPJR010000001.1"/>
</dbReference>
<protein>
    <submittedName>
        <fullName evidence="3">Sorbosone dehydrogenase family protein</fullName>
    </submittedName>
</protein>
<keyword evidence="4" id="KW-1185">Reference proteome</keyword>
<dbReference type="PROSITE" id="PS51257">
    <property type="entry name" value="PROKAR_LIPOPROTEIN"/>
    <property type="match status" value="1"/>
</dbReference>